<dbReference type="EMBL" id="CAKKNE010000001">
    <property type="protein sequence ID" value="CAH0365872.1"/>
    <property type="molecule type" value="Genomic_DNA"/>
</dbReference>
<comment type="caution">
    <text evidence="4">The sequence shown here is derived from an EMBL/GenBank/DDBJ whole genome shotgun (WGS) entry which is preliminary data.</text>
</comment>
<dbReference type="PANTHER" id="PTHR22847">
    <property type="entry name" value="WD40 REPEAT PROTEIN"/>
    <property type="match status" value="1"/>
</dbReference>
<evidence type="ECO:0000256" key="3">
    <source>
        <dbReference type="PROSITE-ProRule" id="PRU00221"/>
    </source>
</evidence>
<dbReference type="InterPro" id="IPR001680">
    <property type="entry name" value="WD40_rpt"/>
</dbReference>
<dbReference type="SUPFAM" id="SSF50978">
    <property type="entry name" value="WD40 repeat-like"/>
    <property type="match status" value="1"/>
</dbReference>
<dbReference type="Gene3D" id="2.130.10.10">
    <property type="entry name" value="YVTN repeat-like/Quinoprotein amine dehydrogenase"/>
    <property type="match status" value="2"/>
</dbReference>
<dbReference type="PROSITE" id="PS50294">
    <property type="entry name" value="WD_REPEATS_REGION"/>
    <property type="match status" value="1"/>
</dbReference>
<keyword evidence="1 3" id="KW-0853">WD repeat</keyword>
<dbReference type="PANTHER" id="PTHR22847:SF637">
    <property type="entry name" value="WD REPEAT DOMAIN 5B"/>
    <property type="match status" value="1"/>
</dbReference>
<organism evidence="4 5">
    <name type="scientific">Pelagomonas calceolata</name>
    <dbReference type="NCBI Taxonomy" id="35677"/>
    <lineage>
        <taxon>Eukaryota</taxon>
        <taxon>Sar</taxon>
        <taxon>Stramenopiles</taxon>
        <taxon>Ochrophyta</taxon>
        <taxon>Pelagophyceae</taxon>
        <taxon>Pelagomonadales</taxon>
        <taxon>Pelagomonadaceae</taxon>
        <taxon>Pelagomonas</taxon>
    </lineage>
</organism>
<dbReference type="Pfam" id="PF00400">
    <property type="entry name" value="WD40"/>
    <property type="match status" value="2"/>
</dbReference>
<dbReference type="PROSITE" id="PS50082">
    <property type="entry name" value="WD_REPEATS_2"/>
    <property type="match status" value="1"/>
</dbReference>
<evidence type="ECO:0000256" key="2">
    <source>
        <dbReference type="ARBA" id="ARBA00022737"/>
    </source>
</evidence>
<reference evidence="4" key="1">
    <citation type="submission" date="2021-11" db="EMBL/GenBank/DDBJ databases">
        <authorList>
            <consortium name="Genoscope - CEA"/>
            <person name="William W."/>
        </authorList>
    </citation>
    <scope>NUCLEOTIDE SEQUENCE</scope>
</reference>
<dbReference type="InterPro" id="IPR015943">
    <property type="entry name" value="WD40/YVTN_repeat-like_dom_sf"/>
</dbReference>
<protein>
    <submittedName>
        <fullName evidence="4">Uncharacterized protein</fullName>
    </submittedName>
</protein>
<dbReference type="InterPro" id="IPR036322">
    <property type="entry name" value="WD40_repeat_dom_sf"/>
</dbReference>
<sequence length="399" mass="42951">MAAQADVDWQQRALAAEAEVARLRKRNRELGDELDLLAVANADLRAMAAPAAPAPAPAGPPIESFAALRVHGASRALRSESDRTIEQATGAANATCVALHSERGLVCGGADGVLRLHKDGAEPIQHACGSPPLRVAFSPVGGERLACGCMDGSVRILSTLEQLITSPVGGPVVPALDEYHRFHDHESRIVSIAWGERIGTLHGYFATCARDKTVIIYHGFEKLHTLVLPANPESLCFAPGGKELIVYCRGEPFRRHVKIEEETLAETRVSLNEKDWDTHCSFAVLDMAVSPDGKYLACATDASKHIIYPLHGNEHVKVLVGHTADEYANARIAWLGESVVSNSQKDPGLYQWDIGSGKVLKRVERAHGKAVRDLAVSDDGTLATCSFDKAAKLWSLCAP</sequence>
<name>A0A8J2WRM2_9STRA</name>
<dbReference type="SMART" id="SM00320">
    <property type="entry name" value="WD40"/>
    <property type="match status" value="5"/>
</dbReference>
<feature type="repeat" description="WD" evidence="3">
    <location>
        <begin position="364"/>
        <end position="399"/>
    </location>
</feature>
<evidence type="ECO:0000256" key="1">
    <source>
        <dbReference type="ARBA" id="ARBA00022574"/>
    </source>
</evidence>
<gene>
    <name evidence="4" type="ORF">PECAL_1P23330</name>
</gene>
<accession>A0A8J2WRM2</accession>
<dbReference type="OrthoDB" id="1932312at2759"/>
<proteinExistence type="predicted"/>
<evidence type="ECO:0000313" key="5">
    <source>
        <dbReference type="Proteomes" id="UP000789595"/>
    </source>
</evidence>
<keyword evidence="5" id="KW-1185">Reference proteome</keyword>
<dbReference type="Proteomes" id="UP000789595">
    <property type="component" value="Unassembled WGS sequence"/>
</dbReference>
<dbReference type="GO" id="GO:1990234">
    <property type="term" value="C:transferase complex"/>
    <property type="evidence" value="ECO:0007669"/>
    <property type="project" value="UniProtKB-ARBA"/>
</dbReference>
<evidence type="ECO:0000313" key="4">
    <source>
        <dbReference type="EMBL" id="CAH0365872.1"/>
    </source>
</evidence>
<dbReference type="AlphaFoldDB" id="A0A8J2WRM2"/>
<keyword evidence="2" id="KW-0677">Repeat</keyword>